<evidence type="ECO:0000256" key="3">
    <source>
        <dbReference type="ARBA" id="ARBA00022729"/>
    </source>
</evidence>
<sequence>MGSQKGAAASCAAKTGYASTKKSNFERRKKIRKTGSNALALLLTLVLVWQVPSFAWGDEVLQNNLEAGGVTLPTAADISSSSDTGANATDESAESGNKDSADSSSSGKNGGSSTQGLNASADSDDDDSATTGEGTSSSAKSGLSAQGDENGGLTPQTDDNGDGTYTWYYTPYTEYVSENDGDTYILYGSDTDVTQVTYDSTSKFGTILSTSDGSILSSSSTYVATGDESLLVLDVSDTPFWMLGYTLTAFLGIIPQDIYVDAGMGDQDGWVSDMSQQVYNTGTALVDSNLLSGDMDTAVAGQASVTGAWTKTSYCIVFLDALGTTTGYKLSQLNWDSEVPYFGDAMTGDIVTDVAYNSSIIKPAYQNNAVWWVTADGNHAAQFLSGSPTHFWEFLADGTGSVPASLNSDPQYTGSFHKDGALGHISVTPNFMLKYKDTSGGSASVAARVSSSSTSTPDATVTSLTSSASELGGLNLTGMTAWTIPTTSGGKVTITPGDTLTISADSSGNVTVNGSAIVLDGNKIPLTASSDTPPAATTDDYRVDFSSDPAAASATISLNGATGAATPTWWVAENESLNSANNTGTGTRSGGALSALTSLSESHSAAYEFDGWDLDIGGTVTSFDVATYGSQSAATTALLSASITGDATVTAKYVPAVTTYDVSFAAPTTPSGAGTPAPSTALTGITSTDMPIDAYPAATLSVTDISGNYIFTGWELSEDGGSTYVALDNSKYDDTTNPSILNEPLYYTGGVDVTFRPVYTEAYAVTLAANPSSGVGGTITTVNPDDGVSTPSQTNIVRYVTPGSKLSTASGTNVYAFDSTAGNHVAAPISSATAVAASGYGFTGWTAGGSAVTDPVNETITGPITFTANFGAEYPISWTSGTGVTSLSGGSTSWLAGDATSTLTTPTITATSGYDDTTPTYTISWGGSTQGTVTVGSGGVTTANAGDAIRDIVKNATGNITIEVSLPALTNIGYTIVKHFELADYPSGTTSNAVATAYSSSVVSEAGAQTGSVGDTITLTAAELALPAAGTSGLPTGYAVANYTGTTNSGITNNTGNANLQRTMMGLAALDTDVKVTLSDASAANNVVHIYYTLNTYTLNIEYASTESPVLKQVGTAPSSLTALGGTKRVGQTIAAFPTPINKNNPSNTSAVDPEWEGANTATGNAPTVKGADSTTYSATGFTMPAQDVTATYTWIPVTRAITYAVGTMSGGSTTITETTSTNPGNSVTITDRVDTTDTSLTTSTITDQAGTFTSEEYYGEQHDSGLHDTSHYTSGTISYTTTPASNWQFKGWYKSTRTTPTGSWSTPTSISGNPTGETITAYTKFIAVFEKIPVTTSYGLSGSTTGSDGAGGSDARGTNDFTGTGTLTSTSGSAEAGTQVTLPGYTPNSTSNNDDIYKPSTTASPTGTWYVNNGGTWVAVTDEDTSTPGIQVTVTDTKKDFVFVPELQKYTVTFPTAGVNCTLTSALTYEGYYGQPLTTYTSTADGSAYSDTAVAYTPTAGQTLDQNGWDMSTDGTNWTNLGTSGGAFVAPGSQTITQDTWFRENYTAGAVTYYVQRYYQDAPTSIGATPTYTAEGSPVAISTATVGSTVTYNDMVTAGLSTARPSGEPAADTSAFSTVTNPAYASYGAQSNGAAAGTSLNDFTSFTGANPSLTITDVVSGNPSNNVINLYYDRPSGLSITYNWVDTDSTNTSLADLATNTTFVTTSDRPLPTNQSGTVTVGTTIELPYYNSTGTTLSTGTETIPAGLPGGVGGTNYVHFLGWKVTQNGTDTVILASNVASNHQVTITADTVIKGYWYRDNIDVVFQNSTLGSSNATFSSIAGLTTQTMKYGENVIKTDGTNDVDDAITVNAGSPYFFQGWINADQTAAGTVTTISLPKALNTTNFTFTSGGTVSGSVATVNLYAAFGNGNQVKYVRGDYANPSSASDGKTGTTVTVGLWNETNHTHSVPPTTAAADMPLYDTDNTPDTGDYLTGYTFLGWTWPQGTTNYITNSAGYVPGGTPTGYTWSATLPDGSANRDLTALWKPVDQSVTFLAWGTKTGNDYQGDPLVANESSIKIDSGYTALDVTLSASGMPTTVQPDTWYTLPTSSELKRTGYTLVGYEFMENATQLGDSARVAADGTTPLNTHFDGTVTGSEITSANPWKVYVGSPTSCTIVPIWSHDSYDVDFTYAGDSGDSIAALTGNYSSFTIGGSNANAGTTMDVDALDATGRAFGDTMNIADSNGAGSYVGVPIVGDVATGTVGGTSYSYTFVGWSTDDSTTPTTVTDGTAASPVNTYTVPAKNLVITGTWKITEYQVDYAAAMDTTLIDSSDTTTASVSGTTSEQVDHNGNPTMTGLVTSTSNPGYAIDHWTISTYDGTTWSAETPISGSPTAEAITAPTKFTAYYGPSSTIDYTVKVHVQVADAAGNLTYKDSTQTYSNGVVGTQMKIGDEAFAQARTIQNTEFGTSGWNVSSYFDNTLTDADFTSTTPTMPDGYADPRTNSKIEFPDGSHPTSFVTPTITATTSTNVVEIWFDLVPVQYQIVRYYQSADGTAALMDAANPGANDGTADAGVVDTTDGASAYATNGTSTYYADGYAFQPVSLTGAKAEAKDSSDATAASSWTKAANITADDKTAAGSVAPTSLWTMGTPSVVDGGVVMAGGGITGDGASVICVPYTRPTFEITFKPTLATGVSANPYPTIPIDNGSTTSFYTDKARWGAPFAAGTANGGNVNYSSSSTPVGEGGLPLKSGYNAGSYYFSGWSDAATTDKVTVTSANYIQVMPARAVTLTGEWAFQQYTVTYAASPSDATGVSVKTTSPYSATELVSQGGTPTKASYGDTSQDGTNDYEIDSWTFVGSVTFPGDSSPTTVTSETSMSGKSPTDVTINGDTTFYATWKLKEYKVTYAIDNTSAYSWSSGGAPFTASETAEYTGIASGTTLGTAQIPDWSTTTTGAGMTNAVPKAGSGYQFVGWTWTTSDGTTYATSDGDDTTTSTAEQNFINLMGTSTAKAAYDPSSASATSQWAAVLAKITFGRGTGNQSADITFTTVTKQLKFSVEYRVPDSPNSSSTTWTQLGTADGVTQGSGFDRDLTYTDKIFANSITSTVYTNGVSKPGYTFDGWYNSADYTTTKITEVSKPHATTTVEDIVNLGTTGVGSTGGIIKLYAKYTPKTLDITYIDSLNTANTYTDNGSAIVTGASYNVLDKATTGAATWETDSTHAGRVFVGWTKTNIGDLTDAYIAAFGDPSHVSASGEVMDYAVNDVYTIQPDPSDDSTSSGNTFYAVWKPVEYNIQFSSGTIPYTPAVGNEIYNATNTPGTENYNIDSITDIGYTTGITLDAIPAPLTAAGAAAGKSFAGWNVSLGTAGTTANVQVGGATQTITGATLASIIQAASPTWRITDGTTFTLTAIWSDELAVNYHANANDAKIQVGTATPQTVADIIAGGGTDVVFSENIMKNESSGSYTMDVHNGSNNTTYGLYDESTGTAVGITMTRPGYVFKGWDTNASATNPTYSAAGVADTAYINTARTITGNTDLYAIWEPAAAQDVNVEEYLMLADGTYQTNPDNTVPIEKESDGSTALKTATSYTVAPSASNTTEYTASSVVTSDYSLDTAQNADWTKTLAGSGTTFKVYYKRNTHTVTYEYGNLGTLSGLTNPAFLTDTGGIAGDNTYRTGQTVKALDMPTEADITAYYAGKGLDVYDLPTGTALVWVDTDTGATTLGNVAGLSPFTMPDRDVTLRLELVRHPFTVTYVADTNGFLTAGGQKASAGTVVYQETVRAFDKPTLVLDAGSTIGGVDVSGQTVSATGDTAATGSASDFAFTNWTWTGYDSATKYSTNPATSADAIILQDTLLTANFDEIFTVTYNNDNVGDDFTPAKVYQNLRVSDTIPYPGTSVTGSASATETTPKHKTGYTFVGWHVTNTDRVDSSYAPVTPDPYYYTTWALDPDGGTAAEVAAGTKKYEIISMSDLYNMNVLGNFTLDSVYDAEKFDAEFDANGGTITSDGTAVSSSATLTRGTGDTKVTWNDGVGNSLSSQPVAARTGFKLTGWELVEENGAAPAAAKTFTTTEVITMRYGGMKLKAVWEPADATYTYVVDSASLTPEARGTVAMNLASVSNPETVHNDGVTAPTSPTGAYALPNYGYEFEKWTSASYPAKDLETDGWSTASGLVMGAQSIIPQKVTVTTDPATSTTVQAYESDTFSAHFVPKNYTVEFLPDLAGLATVGGLATTQTVAYKGYPVAMTGSSANYEVTSVATGYEQDGGKWEYTIQIGDASMSGLATAAETWHADTKTITGETTDPSTIAIRGNTTFRPVIKASVHTLTYDYDISTSPDVVKNNVATGTVDTVPEIQATDIPDGYTFGGWKYTDPSTGAVTIYNANDTDTTNDTFTMPGSDATLVAVWVGKTITITYVCNGGSGNANNGETPAGQTSYTQTYTYGSGSGTSMDDDTFTPSPGTNSHGVVPPYAREFDKWASNANGTGSIQVGANSSFTLPTEDTTLYAIYKNRQYTVTLDRNMGTDGACTTTTATYSTSGVWQYETPLPTYEYGDTLTLPYIFDYDSFGNIETDSNGKNLYDFWNPPSSNYSFLHWSDSATGSGATGSYKGLWNNGITVTVGSDPVFKSVQDSASTPSVDESVAKEDVTLYVNWDYDNMSGEGYYVVYYNEDGANLLDSTGTGAEVYATPTNYGAFASDQNIYRSRADKTLSGHPYAFKGWAEYDPSDPNANAQGAVCDASGTPILVAAGNTTLASAVAAASETLNVSVTNGLTSATGTDGNSYTIPARPLRLVEVYELADYTVKFDPNLPVGTTIYSGSCPDQDFTWGTPEDLNKNIYSVNGYTFLGWSKNPLASAPDANLSAPSGVVSYNTGTHGELTSYSGPAEVTLYAVWSEVDNYKVRYIADYDPSDTTGASDVVHATDQYFKWTENPTAITTIPSKSVGTDTSTYTFEGWYTAKDGGGVKIEDADTSGKWDKTIQEIAASSDNYAAYNAQSDKSYVYLYAKWTKTGWSVNYQVAPGTDPKPVGDANRAEKKISAASNVDITSPSTSFVTYDGFTPDGWVIDTDADGSFDFSFDSAGNYNGTDTYVPSSGVVAYNDPAIQSALASALYSGTRTLEARVVYKEMEYTVNYNLNTGSDPAGRYSYPQNTVSTPLGDVIQKTGLDWNTDTYIGASYDVGPTRDGYTFDGWFAGNGSVAFNYPAIYGYNANKSTWTVKQLADLQAALKGSGTGKYTTTSYDLYAKWIENSNYTVKYDLKGGSIAAVAGNQFLGTDETPLKWTDNATAAGYTLVPGDYDVDRSGYTFDGWWLTSDYKAGSQLTSGATMSYGDLAEALKAVDAASGAAAIADGGTVTIYAKWKEVTTPINYAVDDTAHAQLYDGATASGTAVSGVTQLVGGATGAGLSPVTAMPLTGYKIVGWKATVVGAASEETYTVGTSSDNNPSGVLTENSDGSWTLDLSKMASVGNLNGGWVSATYTALTEAEDVNYTVQFYKQLPDGTYAAVPDETETRTATTGSTVTYSTSSPDDVNRYIADGYMLNTGVTGTIASATVAGDGTTVLKLYYETSPFTVTYQFSSDPDECPSPAPTITNPIQSVAPGGTHTLRTDTPATVFGWTFDGWDYAHVTVDYTPAGTSTALTLPNDAWNATHTSFTMPKGNVVVTGKWTREKQPVTYNKDVKIDPSVSGPISPTPEVQVNGASMSGTSYIQYVPTDLYPSLSDANYDGTANDPITVVNPDPTRYVVMWEYEYTDGPDKGVTGTTMDPESIQVTGPLTFTAVLVQKQIISYLRGTGVNGETVGDWTDVSKAYSATDSSTLSGATRYVAVPSPFSVNGTDYQYGAETVWQSDIGMYVPAHIEGYLFTGWVWENLDTGDTGTITGTSKTNVSTPFTNSSVTFTAQWTPTKQTLIFDTNGGSWTTGSTDPSGEYATGTHVGIPNNATATAEKDGYQLAGWKLDGDESGYIYPSGGTFTMPGHNAKLIAVWEPVPVTIKYEPNDPLFGSVLPTSETVISTSTNVLGSTPTANTGYHFVNWTMKDGSTLLGTVDATTNKITPTHNADGVFVDGVTYVANFEPNEYQVNFVSATGGYIDTSNPYVNVQTVKYNDTADKTIVNAVSNNPAEIVPKSPYPWSYEMWPVQADGSIATTPVTGWVYEVDDLAILGPTTFTAQWDAYGTYFVEYNTHGGTPLNRKAVLALTDTNLLPSASTVRPGYTFVRWDYQTQLTPSAMTDDQVYDDPSFWEEALNTYTFQKMNLPDSTPNVLTLHARWQERSDYQVIYDDGDIDGTDLPAYVMNYGWTYDQPSQTISNVAWTNDKFADGKNACAVDVPTKAGYTFDGWQVKLGDGTLSVDANGDPVYATIGMTYEDLVGIAYPDNPNADPSSITLVAHWTPKTYTLVYYDVDADTPTPVATHTETVTWDTPVYATYTPTDGTTRQFDRYDFNPSNLTDTNAGTMTTNVATTATYGDLAVDDTNNEVHVYAKWLKLIPVYDEYHLLNYNGTTYVDSYNAATAEADGYLVTRRMVEGTTAYATTLPSFAGYTYAGDTFDESGYKTGITPTSSYGTLGINDGVTLSGTAAEPHFVRYWKENTNYIVEYNGNADDPVNLAKGSAVVPSSVNPGYTPGTNGATTVPDQTVQSWTSVDHVDSWVDTYVTPERTGFDFIGWNTAADGSGTVDGVTEGNADDTNQYGDLTYAKDADGNWVKVDPLSSSSTVKLDSAGEYRGYTTLYAQWAQKRSHIIYRVNGDSDGTGAGSYGGMIRFNKSETASDLSVTQREEFITSVDGEEYDNTQSALTYTGNSMEGAQAVALPGWHFVNWTVNYEISDALADDAADDVQFVQPQRPVGNEQLELSPTMESNGGTVPSGMITQSAGMTTQATTIANGAEYSTETAILPGVGTNSSLYITAVYTANFEKNDDGIIHYDENPPLKPGTTEKQKVYNGPVPDTVAPWGSSVNLSDGTGEKGSVLTTAGFEIIGWDKEPHDPSDADYPSTPDYWLEEGVTMPQGETTLYAHWAPKKYSVSTENPPTGGTVIGGTDPLPYGTYIPEGWITVTPEDGYEPTGWVVEWIDPETGEKHTYTTYDPDYTKIPIWGETTLTPIFKYTGTKGGEETTTTTTVVTTTYGRGGGLPKTGDEETTYPFIIAMLAAMGLMALAAAKRRREEDDDPTTPGGSGNGASPKGPGAMFAVGGGTPTPMAAAGAAVAKPQTIPNPLDGASEAMGEVVQGAKERAARMAEAVRERRDALRDARERAAERKAQAKRMTADSVARPVGVANPAAGLADRISAAAERMADRMSAAAAGGKRAADETDRFRAMLSAGYEATAPVAPQMAVYEEDSFADYAGDVACAPVGAAVTQPSVHHYGMKSLR</sequence>
<accession>A0A172RZ37</accession>
<evidence type="ECO:0000313" key="8">
    <source>
        <dbReference type="EMBL" id="SEO74451.1"/>
    </source>
</evidence>
<dbReference type="KEGG" id="ddt:AAY81_07500"/>
<evidence type="ECO:0000313" key="9">
    <source>
        <dbReference type="Proteomes" id="UP000182975"/>
    </source>
</evidence>
<feature type="domain" description="Gram-positive cocci surface proteins LPxTG" evidence="7">
    <location>
        <begin position="7103"/>
        <end position="7142"/>
    </location>
</feature>
<feature type="compositionally biased region" description="Polar residues" evidence="6">
    <location>
        <begin position="77"/>
        <end position="90"/>
    </location>
</feature>
<protein>
    <submittedName>
        <fullName evidence="8">LPXTG-motif cell wall anchor domain-containing protein/Listeria/Bacterioides repeat-containing protein</fullName>
    </submittedName>
</protein>
<feature type="compositionally biased region" description="Low complexity" evidence="6">
    <location>
        <begin position="1356"/>
        <end position="1374"/>
    </location>
</feature>
<dbReference type="Gene3D" id="2.60.40.4270">
    <property type="entry name" value="Listeria-Bacteroides repeat domain"/>
    <property type="match status" value="4"/>
</dbReference>
<dbReference type="PROSITE" id="PS50847">
    <property type="entry name" value="GRAM_POS_ANCHORING"/>
    <property type="match status" value="1"/>
</dbReference>
<feature type="coiled-coil region" evidence="5">
    <location>
        <begin position="7202"/>
        <end position="7239"/>
    </location>
</feature>
<evidence type="ECO:0000256" key="6">
    <source>
        <dbReference type="SAM" id="MobiDB-lite"/>
    </source>
</evidence>
<proteinExistence type="predicted"/>
<dbReference type="PATRIC" id="fig|79604.3.peg.1513"/>
<dbReference type="NCBIfam" id="TIGR01167">
    <property type="entry name" value="LPXTG_anchor"/>
    <property type="match status" value="1"/>
</dbReference>
<evidence type="ECO:0000256" key="2">
    <source>
        <dbReference type="ARBA" id="ARBA00022525"/>
    </source>
</evidence>
<feature type="region of interest" description="Disordered" evidence="6">
    <location>
        <begin position="7131"/>
        <end position="7166"/>
    </location>
</feature>
<feature type="compositionally biased region" description="Polar residues" evidence="6">
    <location>
        <begin position="1377"/>
        <end position="1397"/>
    </location>
</feature>
<keyword evidence="5" id="KW-0175">Coiled coil</keyword>
<evidence type="ECO:0000256" key="4">
    <source>
        <dbReference type="ARBA" id="ARBA00023088"/>
    </source>
</evidence>
<dbReference type="EMBL" id="FOEC01000005">
    <property type="protein sequence ID" value="SEO74451.1"/>
    <property type="molecule type" value="Genomic_DNA"/>
</dbReference>
<name>A0A172RZ37_9ACTN</name>
<feature type="region of interest" description="Disordered" evidence="6">
    <location>
        <begin position="1339"/>
        <end position="1397"/>
    </location>
</feature>
<dbReference type="STRING" id="79604.AAY81_07500"/>
<reference evidence="9" key="1">
    <citation type="submission" date="2016-10" db="EMBL/GenBank/DDBJ databases">
        <authorList>
            <person name="Varghese N."/>
        </authorList>
    </citation>
    <scope>NUCLEOTIDE SEQUENCE [LARGE SCALE GENOMIC DNA]</scope>
    <source>
        <strain evidence="9">DSM 21843</strain>
    </source>
</reference>
<gene>
    <name evidence="8" type="ORF">SAMN02910314_01065</name>
</gene>
<keyword evidence="2" id="KW-0964">Secreted</keyword>
<keyword evidence="3" id="KW-0732">Signal</keyword>
<keyword evidence="9" id="KW-1185">Reference proteome</keyword>
<evidence type="ECO:0000259" key="7">
    <source>
        <dbReference type="PROSITE" id="PS50847"/>
    </source>
</evidence>
<evidence type="ECO:0000256" key="5">
    <source>
        <dbReference type="SAM" id="Coils"/>
    </source>
</evidence>
<organism evidence="8 9">
    <name type="scientific">Denitrobacterium detoxificans</name>
    <dbReference type="NCBI Taxonomy" id="79604"/>
    <lineage>
        <taxon>Bacteria</taxon>
        <taxon>Bacillati</taxon>
        <taxon>Actinomycetota</taxon>
        <taxon>Coriobacteriia</taxon>
        <taxon>Eggerthellales</taxon>
        <taxon>Eggerthellaceae</taxon>
        <taxon>Denitrobacterium</taxon>
    </lineage>
</organism>
<dbReference type="InterPro" id="IPR019931">
    <property type="entry name" value="LPXTG_anchor"/>
</dbReference>
<evidence type="ECO:0000256" key="1">
    <source>
        <dbReference type="ARBA" id="ARBA00022512"/>
    </source>
</evidence>
<keyword evidence="4" id="KW-0572">Peptidoglycan-anchor</keyword>
<dbReference type="Proteomes" id="UP000182975">
    <property type="component" value="Unassembled WGS sequence"/>
</dbReference>
<feature type="region of interest" description="Disordered" evidence="6">
    <location>
        <begin position="2807"/>
        <end position="2826"/>
    </location>
</feature>
<keyword evidence="1" id="KW-0134">Cell wall</keyword>
<feature type="region of interest" description="Disordered" evidence="6">
    <location>
        <begin position="75"/>
        <end position="165"/>
    </location>
</feature>
<feature type="compositionally biased region" description="Low complexity" evidence="6">
    <location>
        <begin position="1339"/>
        <end position="1348"/>
    </location>
</feature>
<feature type="compositionally biased region" description="Low complexity" evidence="6">
    <location>
        <begin position="129"/>
        <end position="142"/>
    </location>
</feature>
<dbReference type="InterPro" id="IPR042229">
    <property type="entry name" value="Listeria/Bacterioides_rpt_sf"/>
</dbReference>